<dbReference type="EMBL" id="GBXM01061458">
    <property type="protein sequence ID" value="JAH47119.1"/>
    <property type="molecule type" value="Transcribed_RNA"/>
</dbReference>
<protein>
    <submittedName>
        <fullName evidence="1">Uncharacterized protein</fullName>
    </submittedName>
</protein>
<accession>A0A0E9T0H2</accession>
<proteinExistence type="predicted"/>
<reference evidence="1" key="2">
    <citation type="journal article" date="2015" name="Fish Shellfish Immunol.">
        <title>Early steps in the European eel (Anguilla anguilla)-Vibrio vulnificus interaction in the gills: Role of the RtxA13 toxin.</title>
        <authorList>
            <person name="Callol A."/>
            <person name="Pajuelo D."/>
            <person name="Ebbesson L."/>
            <person name="Teles M."/>
            <person name="MacKenzie S."/>
            <person name="Amaro C."/>
        </authorList>
    </citation>
    <scope>NUCLEOTIDE SEQUENCE</scope>
</reference>
<dbReference type="AlphaFoldDB" id="A0A0E9T0H2"/>
<organism evidence="1">
    <name type="scientific">Anguilla anguilla</name>
    <name type="common">European freshwater eel</name>
    <name type="synonym">Muraena anguilla</name>
    <dbReference type="NCBI Taxonomy" id="7936"/>
    <lineage>
        <taxon>Eukaryota</taxon>
        <taxon>Metazoa</taxon>
        <taxon>Chordata</taxon>
        <taxon>Craniata</taxon>
        <taxon>Vertebrata</taxon>
        <taxon>Euteleostomi</taxon>
        <taxon>Actinopterygii</taxon>
        <taxon>Neopterygii</taxon>
        <taxon>Teleostei</taxon>
        <taxon>Anguilliformes</taxon>
        <taxon>Anguillidae</taxon>
        <taxon>Anguilla</taxon>
    </lineage>
</organism>
<reference evidence="1" key="1">
    <citation type="submission" date="2014-11" db="EMBL/GenBank/DDBJ databases">
        <authorList>
            <person name="Amaro Gonzalez C."/>
        </authorList>
    </citation>
    <scope>NUCLEOTIDE SEQUENCE</scope>
</reference>
<sequence length="17" mass="2036">MTLYNFGYQWSRENGLG</sequence>
<name>A0A0E9T0H2_ANGAN</name>
<evidence type="ECO:0000313" key="1">
    <source>
        <dbReference type="EMBL" id="JAH47119.1"/>
    </source>
</evidence>